<name>A0A5B1CI52_9BACT</name>
<protein>
    <submittedName>
        <fullName evidence="1">Uncharacterized protein</fullName>
    </submittedName>
</protein>
<keyword evidence="2" id="KW-1185">Reference proteome</keyword>
<dbReference type="RefSeq" id="WP_068263706.1">
    <property type="nucleotide sequence ID" value="NZ_LWSK01000050.1"/>
</dbReference>
<proteinExistence type="predicted"/>
<gene>
    <name evidence="1" type="ORF">LF1_21590</name>
</gene>
<comment type="caution">
    <text evidence="1">The sequence shown here is derived from an EMBL/GenBank/DDBJ whole genome shotgun (WGS) entry which is preliminary data.</text>
</comment>
<dbReference type="AlphaFoldDB" id="A0A5B1CI52"/>
<dbReference type="Proteomes" id="UP000322699">
    <property type="component" value="Unassembled WGS sequence"/>
</dbReference>
<accession>A0A5B1CI52</accession>
<dbReference type="EMBL" id="VRLW01000001">
    <property type="protein sequence ID" value="KAA1259625.1"/>
    <property type="molecule type" value="Genomic_DNA"/>
</dbReference>
<evidence type="ECO:0000313" key="1">
    <source>
        <dbReference type="EMBL" id="KAA1259625.1"/>
    </source>
</evidence>
<sequence length="164" mass="17688">MLRPNNPEDQRRRDALRYAICKAWRKQGHRVWSDADIEAAIDAAIAKQDQRNAANNQSNAVQADLIDHGCHAGRTRAAAASSARRSRHRRRDAVECAVAGAGARGMTRHEAADAVGCPVHAVTAAVLELLKAGRLIETSRKRATPSGKLAAVLVSPMAKESQRA</sequence>
<evidence type="ECO:0000313" key="2">
    <source>
        <dbReference type="Proteomes" id="UP000322699"/>
    </source>
</evidence>
<organism evidence="1 2">
    <name type="scientific">Rubripirellula obstinata</name>
    <dbReference type="NCBI Taxonomy" id="406547"/>
    <lineage>
        <taxon>Bacteria</taxon>
        <taxon>Pseudomonadati</taxon>
        <taxon>Planctomycetota</taxon>
        <taxon>Planctomycetia</taxon>
        <taxon>Pirellulales</taxon>
        <taxon>Pirellulaceae</taxon>
        <taxon>Rubripirellula</taxon>
    </lineage>
</organism>
<reference evidence="1 2" key="1">
    <citation type="submission" date="2019-08" db="EMBL/GenBank/DDBJ databases">
        <title>Deep-cultivation of Planctomycetes and their phenomic and genomic characterization uncovers novel biology.</title>
        <authorList>
            <person name="Wiegand S."/>
            <person name="Jogler M."/>
            <person name="Boedeker C."/>
            <person name="Pinto D."/>
            <person name="Vollmers J."/>
            <person name="Rivas-Marin E."/>
            <person name="Kohn T."/>
            <person name="Peeters S.H."/>
            <person name="Heuer A."/>
            <person name="Rast P."/>
            <person name="Oberbeckmann S."/>
            <person name="Bunk B."/>
            <person name="Jeske O."/>
            <person name="Meyerdierks A."/>
            <person name="Storesund J.E."/>
            <person name="Kallscheuer N."/>
            <person name="Luecker S."/>
            <person name="Lage O.M."/>
            <person name="Pohl T."/>
            <person name="Merkel B.J."/>
            <person name="Hornburger P."/>
            <person name="Mueller R.-W."/>
            <person name="Bruemmer F."/>
            <person name="Labrenz M."/>
            <person name="Spormann A.M."/>
            <person name="Op Den Camp H."/>
            <person name="Overmann J."/>
            <person name="Amann R."/>
            <person name="Jetten M.S.M."/>
            <person name="Mascher T."/>
            <person name="Medema M.H."/>
            <person name="Devos D.P."/>
            <person name="Kaster A.-K."/>
            <person name="Ovreas L."/>
            <person name="Rohde M."/>
            <person name="Galperin M.Y."/>
            <person name="Jogler C."/>
        </authorList>
    </citation>
    <scope>NUCLEOTIDE SEQUENCE [LARGE SCALE GENOMIC DNA]</scope>
    <source>
        <strain evidence="1 2">LF1</strain>
    </source>
</reference>